<name>A0ABX0NUY3_9BURK</name>
<dbReference type="EMBL" id="WHJH01000017">
    <property type="protein sequence ID" value="NHZ90480.1"/>
    <property type="molecule type" value="Genomic_DNA"/>
</dbReference>
<evidence type="ECO:0000313" key="3">
    <source>
        <dbReference type="Proteomes" id="UP000609726"/>
    </source>
</evidence>
<organism evidence="2 3">
    <name type="scientific">Massilia mucilaginosa</name>
    <dbReference type="NCBI Taxonomy" id="2609282"/>
    <lineage>
        <taxon>Bacteria</taxon>
        <taxon>Pseudomonadati</taxon>
        <taxon>Pseudomonadota</taxon>
        <taxon>Betaproteobacteria</taxon>
        <taxon>Burkholderiales</taxon>
        <taxon>Oxalobacteraceae</taxon>
        <taxon>Telluria group</taxon>
        <taxon>Massilia</taxon>
    </lineage>
</organism>
<feature type="transmembrane region" description="Helical" evidence="1">
    <location>
        <begin position="45"/>
        <end position="66"/>
    </location>
</feature>
<protein>
    <recommendedName>
        <fullName evidence="4">Bacteriocin</fullName>
    </recommendedName>
</protein>
<dbReference type="RefSeq" id="WP_166876849.1">
    <property type="nucleotide sequence ID" value="NZ_WHJH01000017.1"/>
</dbReference>
<feature type="transmembrane region" description="Helical" evidence="1">
    <location>
        <begin position="20"/>
        <end position="39"/>
    </location>
</feature>
<proteinExistence type="predicted"/>
<keyword evidence="1" id="KW-1133">Transmembrane helix</keyword>
<evidence type="ECO:0008006" key="4">
    <source>
        <dbReference type="Google" id="ProtNLM"/>
    </source>
</evidence>
<keyword evidence="1" id="KW-0812">Transmembrane</keyword>
<comment type="caution">
    <text evidence="2">The sequence shown here is derived from an EMBL/GenBank/DDBJ whole genome shotgun (WGS) entry which is preliminary data.</text>
</comment>
<reference evidence="2 3" key="1">
    <citation type="submission" date="2019-10" db="EMBL/GenBank/DDBJ databases">
        <title>Taxonomy of Antarctic Massilia spp.: description of Massilia rubra sp. nov., Massilia aquatica sp. nov., Massilia mucilaginosa sp. nov., Massilia frigida sp. nov. isolated from streams, lakes and regoliths.</title>
        <authorList>
            <person name="Holochova P."/>
            <person name="Sedlacek I."/>
            <person name="Kralova S."/>
            <person name="Maslanova I."/>
            <person name="Busse H.-J."/>
            <person name="Stankova E."/>
            <person name="Vrbovska V."/>
            <person name="Kovarovic V."/>
            <person name="Bartak M."/>
            <person name="Svec P."/>
            <person name="Pantucek R."/>
        </authorList>
    </citation>
    <scope>NUCLEOTIDE SEQUENCE [LARGE SCALE GENOMIC DNA]</scope>
    <source>
        <strain evidence="2 3">CCM 8733</strain>
    </source>
</reference>
<evidence type="ECO:0000256" key="1">
    <source>
        <dbReference type="SAM" id="Phobius"/>
    </source>
</evidence>
<dbReference type="Proteomes" id="UP000609726">
    <property type="component" value="Unassembled WGS sequence"/>
</dbReference>
<keyword evidence="1" id="KW-0472">Membrane</keyword>
<gene>
    <name evidence="2" type="ORF">F2P45_15845</name>
</gene>
<sequence length="72" mass="6792">MQELSASEIDVVGGAYKASAAAFGAGAGIGAAAFGAGWGTLAVGAAFALSPLAVVAIVGCAGYGGWRLMTAN</sequence>
<keyword evidence="3" id="KW-1185">Reference proteome</keyword>
<accession>A0ABX0NUY3</accession>
<evidence type="ECO:0000313" key="2">
    <source>
        <dbReference type="EMBL" id="NHZ90480.1"/>
    </source>
</evidence>